<keyword evidence="6" id="KW-1133">Transmembrane helix</keyword>
<dbReference type="GO" id="GO:0061617">
    <property type="term" value="C:MICOS complex"/>
    <property type="evidence" value="ECO:0007669"/>
    <property type="project" value="InterPro"/>
</dbReference>
<keyword evidence="4" id="KW-0812">Transmembrane</keyword>
<comment type="similarity">
    <text evidence="3">Belongs to the MICOS complex subunit Mic10 family.</text>
</comment>
<keyword evidence="8" id="KW-0472">Membrane</keyword>
<comment type="function">
    <text evidence="1">Component of the MICOS complex, a large protein complex of the mitochondrial inner membrane that plays crucial roles in the maintenance of crista junctions, inner membrane architecture, and formation of contact sites to the outer membrane.</text>
</comment>
<evidence type="ECO:0000256" key="5">
    <source>
        <dbReference type="ARBA" id="ARBA00022792"/>
    </source>
</evidence>
<dbReference type="GeneID" id="22576332"/>
<dbReference type="VEuPathDB" id="TriTrypDB:LPMP_271540"/>
<evidence type="ECO:0000256" key="1">
    <source>
        <dbReference type="ARBA" id="ARBA00002689"/>
    </source>
</evidence>
<evidence type="ECO:0000256" key="4">
    <source>
        <dbReference type="ARBA" id="ARBA00022692"/>
    </source>
</evidence>
<dbReference type="eggNOG" id="ENOG502S5UG">
    <property type="taxonomic scope" value="Eukaryota"/>
</dbReference>
<dbReference type="AlphaFoldDB" id="A0A088RW89"/>
<keyword evidence="11" id="KW-1185">Reference proteome</keyword>
<feature type="compositionally biased region" description="Polar residues" evidence="9">
    <location>
        <begin position="7"/>
        <end position="16"/>
    </location>
</feature>
<dbReference type="VEuPathDB" id="TriTrypDB:LPAL13_270022400"/>
<protein>
    <submittedName>
        <fullName evidence="10">Uncharacterized protein</fullName>
    </submittedName>
</protein>
<organism evidence="10 11">
    <name type="scientific">Leishmania panamensis</name>
    <dbReference type="NCBI Taxonomy" id="5679"/>
    <lineage>
        <taxon>Eukaryota</taxon>
        <taxon>Discoba</taxon>
        <taxon>Euglenozoa</taxon>
        <taxon>Kinetoplastea</taxon>
        <taxon>Metakinetoplastina</taxon>
        <taxon>Trypanosomatida</taxon>
        <taxon>Trypanosomatidae</taxon>
        <taxon>Leishmaniinae</taxon>
        <taxon>Leishmania</taxon>
        <taxon>Leishmania guyanensis species complex</taxon>
    </lineage>
</organism>
<evidence type="ECO:0000256" key="6">
    <source>
        <dbReference type="ARBA" id="ARBA00022989"/>
    </source>
</evidence>
<evidence type="ECO:0000256" key="3">
    <source>
        <dbReference type="ARBA" id="ARBA00006792"/>
    </source>
</evidence>
<evidence type="ECO:0000313" key="11">
    <source>
        <dbReference type="Proteomes" id="UP000063063"/>
    </source>
</evidence>
<evidence type="ECO:0000256" key="2">
    <source>
        <dbReference type="ARBA" id="ARBA00004273"/>
    </source>
</evidence>
<keyword evidence="7" id="KW-0496">Mitochondrion</keyword>
<comment type="subcellular location">
    <subcellularLocation>
        <location evidence="2">Mitochondrion inner membrane</location>
    </subcellularLocation>
</comment>
<evidence type="ECO:0000256" key="8">
    <source>
        <dbReference type="ARBA" id="ARBA00023136"/>
    </source>
</evidence>
<accession>A0A088RW89</accession>
<sequence length="108" mass="11536">MSALPKQASTPTSSISSDEKWDHSLETLIRKSTIGFATGILPGLLLARSPAARSAIVALCTGIGSGIAYGEARYLFDHDIMFDKRHLIQVQVVGSSSCQENGTQKSIE</sequence>
<dbReference type="KEGG" id="lpan:LPMP_271540"/>
<dbReference type="Proteomes" id="UP000063063">
    <property type="component" value="Chromosome 27"/>
</dbReference>
<evidence type="ECO:0000256" key="7">
    <source>
        <dbReference type="ARBA" id="ARBA00023128"/>
    </source>
</evidence>
<dbReference type="PANTHER" id="PTHR21304:SF4">
    <property type="entry name" value="NADH-UBIQUINONE OXIDOREDUCTASE 21KDA SUBUNIT N-TERMINAL DOMAIN-CONTAINING PROTEIN"/>
    <property type="match status" value="1"/>
</dbReference>
<evidence type="ECO:0000313" key="10">
    <source>
        <dbReference type="EMBL" id="AIN99534.1"/>
    </source>
</evidence>
<dbReference type="InterPro" id="IPR007512">
    <property type="entry name" value="Mic10"/>
</dbReference>
<dbReference type="EMBL" id="CP009396">
    <property type="protein sequence ID" value="AIN99534.1"/>
    <property type="molecule type" value="Genomic_DNA"/>
</dbReference>
<proteinExistence type="inferred from homology"/>
<dbReference type="RefSeq" id="XP_010700241.1">
    <property type="nucleotide sequence ID" value="XM_010701939.1"/>
</dbReference>
<dbReference type="OrthoDB" id="1916310at2759"/>
<keyword evidence="5" id="KW-0999">Mitochondrion inner membrane</keyword>
<feature type="region of interest" description="Disordered" evidence="9">
    <location>
        <begin position="1"/>
        <end position="20"/>
    </location>
</feature>
<gene>
    <name evidence="10" type="ORF">LPMP_271540</name>
</gene>
<dbReference type="Pfam" id="PF04418">
    <property type="entry name" value="DUF543"/>
    <property type="match status" value="1"/>
</dbReference>
<dbReference type="PANTHER" id="PTHR21304">
    <property type="entry name" value="MICOS COMPLEX SUBUNIT MIC10"/>
    <property type="match status" value="1"/>
</dbReference>
<evidence type="ECO:0000256" key="9">
    <source>
        <dbReference type="SAM" id="MobiDB-lite"/>
    </source>
</evidence>
<name>A0A088RW89_LEIPA</name>
<reference evidence="10 11" key="1">
    <citation type="journal article" date="2015" name="Sci. Rep.">
        <title>The genome of Leishmania panamensis: insights into genomics of the L. (Viannia) subgenus.</title>
        <authorList>
            <person name="Llanes A."/>
            <person name="Restrepo C.M."/>
            <person name="Vecchio G.D."/>
            <person name="Anguizola F.J."/>
            <person name="Lleonart R."/>
        </authorList>
    </citation>
    <scope>NUCLEOTIDE SEQUENCE [LARGE SCALE GENOMIC DNA]</scope>
    <source>
        <strain evidence="10 11">MHOM/PA/94/PSC-1</strain>
    </source>
</reference>